<evidence type="ECO:0000313" key="1">
    <source>
        <dbReference type="EMBL" id="KAJ5523000.1"/>
    </source>
</evidence>
<reference evidence="1 2" key="1">
    <citation type="journal article" date="2023" name="IMA Fungus">
        <title>Comparative genomic study of the Penicillium genus elucidates a diverse pangenome and 15 lateral gene transfer events.</title>
        <authorList>
            <person name="Petersen C."/>
            <person name="Sorensen T."/>
            <person name="Nielsen M.R."/>
            <person name="Sondergaard T.E."/>
            <person name="Sorensen J.L."/>
            <person name="Fitzpatrick D.A."/>
            <person name="Frisvad J.C."/>
            <person name="Nielsen K.L."/>
        </authorList>
    </citation>
    <scope>NUCLEOTIDE SEQUENCE [LARGE SCALE GENOMIC DNA]</scope>
    <source>
        <strain evidence="1 2">IBT 35679</strain>
    </source>
</reference>
<gene>
    <name evidence="1" type="ORF">N7494_013186</name>
</gene>
<dbReference type="EMBL" id="JAQIZZ010000010">
    <property type="protein sequence ID" value="KAJ5523000.1"/>
    <property type="molecule type" value="Genomic_DNA"/>
</dbReference>
<comment type="caution">
    <text evidence="1">The sequence shown here is derived from an EMBL/GenBank/DDBJ whole genome shotgun (WGS) entry which is preliminary data.</text>
</comment>
<accession>A0AAD6G9L4</accession>
<keyword evidence="2" id="KW-1185">Reference proteome</keyword>
<dbReference type="Proteomes" id="UP001220324">
    <property type="component" value="Unassembled WGS sequence"/>
</dbReference>
<protein>
    <submittedName>
        <fullName evidence="1">Uncharacterized protein</fullName>
    </submittedName>
</protein>
<organism evidence="1 2">
    <name type="scientific">Penicillium frequentans</name>
    <dbReference type="NCBI Taxonomy" id="3151616"/>
    <lineage>
        <taxon>Eukaryota</taxon>
        <taxon>Fungi</taxon>
        <taxon>Dikarya</taxon>
        <taxon>Ascomycota</taxon>
        <taxon>Pezizomycotina</taxon>
        <taxon>Eurotiomycetes</taxon>
        <taxon>Eurotiomycetidae</taxon>
        <taxon>Eurotiales</taxon>
        <taxon>Aspergillaceae</taxon>
        <taxon>Penicillium</taxon>
    </lineage>
</organism>
<proteinExistence type="predicted"/>
<dbReference type="AlphaFoldDB" id="A0AAD6G9L4"/>
<evidence type="ECO:0000313" key="2">
    <source>
        <dbReference type="Proteomes" id="UP001220324"/>
    </source>
</evidence>
<sequence length="287" mass="31723">MVAVDIPVLHAHSLASAGEVELITQEFAARAGIVLCSRRVLSKSNKDNPNIIKVVYIVGTGTVPKVENMDNDMRRKLAAIQVTMPHIEIVFLGTYGLSVPSGEPEQPSGFKQGLNGAAGDTGRIGNSVSAVQKYQLGEISDVGFPQGLQQAINDADLHIFGGQEASPDMDAERPYDSNYAAYYLATECNVKQSERYCMVKSPGLELVVEAFDEALKRNQDTTAPRDWTHGKVLNEWDPKVVPDPKDWHRVLSRDRMGRFDYSDMGYQEIRLPEEWFKLSPGAQPVSQ</sequence>
<name>A0AAD6G9L4_9EURO</name>